<accession>V4L0Y5</accession>
<feature type="region of interest" description="Disordered" evidence="1">
    <location>
        <begin position="183"/>
        <end position="227"/>
    </location>
</feature>
<feature type="region of interest" description="Disordered" evidence="1">
    <location>
        <begin position="463"/>
        <end position="494"/>
    </location>
</feature>
<evidence type="ECO:0000313" key="3">
    <source>
        <dbReference type="EMBL" id="ESQ43940.1"/>
    </source>
</evidence>
<dbReference type="KEGG" id="eus:EUTSA_v10005809mg"/>
<dbReference type="PANTHER" id="PTHR47212:SF6">
    <property type="entry name" value="PHOSPHATIDYLINOSITOL N-ACETYGLUCOSAMINLYTRANSFERASE SUBUNIT P-LIKE PROTEIN"/>
    <property type="match status" value="1"/>
</dbReference>
<evidence type="ECO:0000313" key="4">
    <source>
        <dbReference type="Proteomes" id="UP000030689"/>
    </source>
</evidence>
<dbReference type="Pfam" id="PF14309">
    <property type="entry name" value="DUF4378"/>
    <property type="match status" value="1"/>
</dbReference>
<feature type="compositionally biased region" description="Polar residues" evidence="1">
    <location>
        <begin position="369"/>
        <end position="385"/>
    </location>
</feature>
<dbReference type="OrthoDB" id="770239at2759"/>
<dbReference type="OMA" id="MTECKET"/>
<name>V4L0Y5_EUTSA</name>
<feature type="region of interest" description="Disordered" evidence="1">
    <location>
        <begin position="369"/>
        <end position="392"/>
    </location>
</feature>
<dbReference type="PANTHER" id="PTHR47212">
    <property type="entry name" value="ADHESIN-LIKE PROTEIN, PUTATIVE (DUF3741)-RELATED"/>
    <property type="match status" value="1"/>
</dbReference>
<reference evidence="3 4" key="1">
    <citation type="journal article" date="2013" name="Front. Plant Sci.">
        <title>The Reference Genome of the Halophytic Plant Eutrema salsugineum.</title>
        <authorList>
            <person name="Yang R."/>
            <person name="Jarvis D.E."/>
            <person name="Chen H."/>
            <person name="Beilstein M.A."/>
            <person name="Grimwood J."/>
            <person name="Jenkins J."/>
            <person name="Shu S."/>
            <person name="Prochnik S."/>
            <person name="Xin M."/>
            <person name="Ma C."/>
            <person name="Schmutz J."/>
            <person name="Wing R.A."/>
            <person name="Mitchell-Olds T."/>
            <person name="Schumaker K.S."/>
            <person name="Wang X."/>
        </authorList>
    </citation>
    <scope>NUCLEOTIDE SEQUENCE [LARGE SCALE GENOMIC DNA]</scope>
</reference>
<dbReference type="eggNOG" id="ENOG502QV0Y">
    <property type="taxonomic scope" value="Eukaryota"/>
</dbReference>
<dbReference type="Gramene" id="ESQ43940">
    <property type="protein sequence ID" value="ESQ43940"/>
    <property type="gene ID" value="EUTSA_v10005809mg"/>
</dbReference>
<gene>
    <name evidence="3" type="ORF">EUTSA_v10005809mg</name>
</gene>
<keyword evidence="4" id="KW-1185">Reference proteome</keyword>
<dbReference type="Proteomes" id="UP000030689">
    <property type="component" value="Unassembled WGS sequence"/>
</dbReference>
<dbReference type="STRING" id="72664.V4L0Y5"/>
<evidence type="ECO:0000259" key="2">
    <source>
        <dbReference type="Pfam" id="PF14309"/>
    </source>
</evidence>
<organism evidence="3 4">
    <name type="scientific">Eutrema salsugineum</name>
    <name type="common">Saltwater cress</name>
    <name type="synonym">Sisymbrium salsugineum</name>
    <dbReference type="NCBI Taxonomy" id="72664"/>
    <lineage>
        <taxon>Eukaryota</taxon>
        <taxon>Viridiplantae</taxon>
        <taxon>Streptophyta</taxon>
        <taxon>Embryophyta</taxon>
        <taxon>Tracheophyta</taxon>
        <taxon>Spermatophyta</taxon>
        <taxon>Magnoliopsida</taxon>
        <taxon>eudicotyledons</taxon>
        <taxon>Gunneridae</taxon>
        <taxon>Pentapetalae</taxon>
        <taxon>rosids</taxon>
        <taxon>malvids</taxon>
        <taxon>Brassicales</taxon>
        <taxon>Brassicaceae</taxon>
        <taxon>Eutremeae</taxon>
        <taxon>Eutrema</taxon>
    </lineage>
</organism>
<dbReference type="AlphaFoldDB" id="V4L0Y5"/>
<dbReference type="InterPro" id="IPR025486">
    <property type="entry name" value="DUF4378"/>
</dbReference>
<dbReference type="EMBL" id="KI517455">
    <property type="protein sequence ID" value="ESQ43940.1"/>
    <property type="molecule type" value="Genomic_DNA"/>
</dbReference>
<feature type="compositionally biased region" description="Low complexity" evidence="1">
    <location>
        <begin position="468"/>
        <end position="479"/>
    </location>
</feature>
<protein>
    <recommendedName>
        <fullName evidence="2">DUF4378 domain-containing protein</fullName>
    </recommendedName>
</protein>
<proteinExistence type="predicted"/>
<evidence type="ECO:0000256" key="1">
    <source>
        <dbReference type="SAM" id="MobiDB-lite"/>
    </source>
</evidence>
<feature type="domain" description="DUF4378" evidence="2">
    <location>
        <begin position="559"/>
        <end position="706"/>
    </location>
</feature>
<sequence>MEKNCRRNIKREGINRIGCMWVFISIFGSNQKRLLMDKKRGSKRFAGNNEKKQLPCSCESSQESVEKLIDEDVDVLITGDEDVETKVCEKLADECLYNESEEKFREIMKRLIAQKEGEIQTCKDLLEAFHVLNSEEESLLKKISHEGAQSLGDSKRVAEEKPEAVSKQEAVVVPQKKTKFFSRKWRSEERRNRSQAAKTIVVLKPGPQSLDPDSSSGHHSTGKKSKNGRTFSRFLIGLLKRRLQAAVGKKSCDIPVDKSQNCCLQEEKQSKSGKHVSDEEEPFCNERMSNNADKEDTVHKSQDSKKIMSGLYIAARKHLSEMLANGDIDVNLPDKEVPRILGKILSLPEFSSAGDSPRLIPAHDFASHLSQTTEEQKNCPCTNGLTDEDSDKDGEALFTIDVSVPRDHAEETENIETKEKTEINPLSETCVSSISPQVEYVDEDVLQCREEDGDKQSLNKEMFSQAHSSPPQESPESSSVRMTECKETTTDVQGKLSPVSVLEPLFTDDESSPTTSTRFSSAEMRIQPLCIRFDEADSPKPDNANNLITSMDDKELTLAHIEAVVKSSGLSWEELLARPFYSEQLFEPELIDDIVFCSTQLCDDKNLLYDCINEVLLDFCRNELNPGPWISFLKPEVQLISDMEIAAKVAREGVYWHLLPLPSPHTLDQIVKKDMAKTGSWMDLRFDIGCIGSGITEMILDDLVEEIIRSCRDMVRAEPMLDLNFDNL</sequence>